<feature type="transmembrane region" description="Helical" evidence="8">
    <location>
        <begin position="23"/>
        <end position="43"/>
    </location>
</feature>
<protein>
    <submittedName>
        <fullName evidence="9">Heme exporter protein CcmB</fullName>
    </submittedName>
</protein>
<dbReference type="AlphaFoldDB" id="A0AAJ5W7D4"/>
<accession>A0AAJ5W7D4</accession>
<dbReference type="PRINTS" id="PR01414">
    <property type="entry name" value="CCMBBIOGNSIS"/>
</dbReference>
<keyword evidence="4 8" id="KW-0812">Transmembrane</keyword>
<feature type="transmembrane region" description="Helical" evidence="8">
    <location>
        <begin position="156"/>
        <end position="176"/>
    </location>
</feature>
<keyword evidence="5" id="KW-0201">Cytochrome c-type biogenesis</keyword>
<dbReference type="GO" id="GO:1903607">
    <property type="term" value="P:cytochrome c biosynthetic process"/>
    <property type="evidence" value="ECO:0007669"/>
    <property type="project" value="TreeGrafter"/>
</dbReference>
<dbReference type="InterPro" id="IPR003544">
    <property type="entry name" value="Cyt_c_biogenesis_CcmB"/>
</dbReference>
<reference evidence="9" key="1">
    <citation type="submission" date="2023-03" db="EMBL/GenBank/DDBJ databases">
        <title>Andean soil-derived lignocellulolytic bacterial consortium as a source of novel taxa and putative plastic-active enzymes.</title>
        <authorList>
            <person name="Diaz-Garcia L."/>
            <person name="Chuvochina M."/>
            <person name="Feuerriegel G."/>
            <person name="Bunk B."/>
            <person name="Sproer C."/>
            <person name="Streit W.R."/>
            <person name="Rodriguez L.M."/>
            <person name="Overmann J."/>
            <person name="Jimenez D.J."/>
        </authorList>
    </citation>
    <scope>NUCLEOTIDE SEQUENCE</scope>
    <source>
        <strain evidence="9">MAG 3858</strain>
    </source>
</reference>
<evidence type="ECO:0000313" key="10">
    <source>
        <dbReference type="Proteomes" id="UP001214530"/>
    </source>
</evidence>
<evidence type="ECO:0000256" key="4">
    <source>
        <dbReference type="ARBA" id="ARBA00022692"/>
    </source>
</evidence>
<evidence type="ECO:0000256" key="1">
    <source>
        <dbReference type="ARBA" id="ARBA00004141"/>
    </source>
</evidence>
<gene>
    <name evidence="9" type="ORF">P0Y49_16260</name>
</gene>
<keyword evidence="6 8" id="KW-1133">Transmembrane helix</keyword>
<feature type="transmembrane region" description="Helical" evidence="8">
    <location>
        <begin position="197"/>
        <end position="217"/>
    </location>
</feature>
<evidence type="ECO:0000313" key="9">
    <source>
        <dbReference type="EMBL" id="WEK18344.1"/>
    </source>
</evidence>
<name>A0AAJ5W7D4_9SPHI</name>
<dbReference type="PANTHER" id="PTHR30070:SF1">
    <property type="entry name" value="CYTOCHROME C BIOGENESIS B-RELATED"/>
    <property type="match status" value="1"/>
</dbReference>
<feature type="transmembrane region" description="Helical" evidence="8">
    <location>
        <begin position="49"/>
        <end position="68"/>
    </location>
</feature>
<evidence type="ECO:0000256" key="2">
    <source>
        <dbReference type="ARBA" id="ARBA00010544"/>
    </source>
</evidence>
<dbReference type="EMBL" id="CP119313">
    <property type="protein sequence ID" value="WEK18344.1"/>
    <property type="molecule type" value="Genomic_DNA"/>
</dbReference>
<evidence type="ECO:0000256" key="5">
    <source>
        <dbReference type="ARBA" id="ARBA00022748"/>
    </source>
</evidence>
<evidence type="ECO:0000256" key="3">
    <source>
        <dbReference type="ARBA" id="ARBA00022448"/>
    </source>
</evidence>
<proteinExistence type="inferred from homology"/>
<organism evidence="9 10">
    <name type="scientific">Candidatus Pedobacter colombiensis</name>
    <dbReference type="NCBI Taxonomy" id="3121371"/>
    <lineage>
        <taxon>Bacteria</taxon>
        <taxon>Pseudomonadati</taxon>
        <taxon>Bacteroidota</taxon>
        <taxon>Sphingobacteriia</taxon>
        <taxon>Sphingobacteriales</taxon>
        <taxon>Sphingobacteriaceae</taxon>
        <taxon>Pedobacter</taxon>
    </lineage>
</organism>
<evidence type="ECO:0000256" key="8">
    <source>
        <dbReference type="SAM" id="Phobius"/>
    </source>
</evidence>
<dbReference type="GO" id="GO:0005886">
    <property type="term" value="C:plasma membrane"/>
    <property type="evidence" value="ECO:0007669"/>
    <property type="project" value="TreeGrafter"/>
</dbReference>
<comment type="similarity">
    <text evidence="2">Belongs to the CcmB/CycW/HelB family.</text>
</comment>
<dbReference type="Pfam" id="PF03379">
    <property type="entry name" value="CcmB"/>
    <property type="match status" value="1"/>
</dbReference>
<evidence type="ECO:0000256" key="7">
    <source>
        <dbReference type="ARBA" id="ARBA00023136"/>
    </source>
</evidence>
<dbReference type="Proteomes" id="UP001214530">
    <property type="component" value="Chromosome"/>
</dbReference>
<feature type="transmembrane region" description="Helical" evidence="8">
    <location>
        <begin position="104"/>
        <end position="121"/>
    </location>
</feature>
<evidence type="ECO:0000256" key="6">
    <source>
        <dbReference type="ARBA" id="ARBA00022989"/>
    </source>
</evidence>
<sequence>MNLVSQVKHLIKKELLLEWRSKYTLNGVLLYVVSTVFVCFLSFVSVDKITWNALFWIIMLFASINAVSKSFLQESKGRQLYIYTIASPAALIISKTVYNVLLMLLLTVIALGFYMMVFGYVPEDLPMYLLATVLGSLSFSTIFTMVSAIASKAGNGGMLMAILSFPIIIPVLVVLIRLTKNAIDGLDRSVSWDEVGVLLVINVLVMAVSLLLFPYLWRD</sequence>
<feature type="transmembrane region" description="Helical" evidence="8">
    <location>
        <begin position="128"/>
        <end position="150"/>
    </location>
</feature>
<dbReference type="GO" id="GO:0015232">
    <property type="term" value="F:heme transmembrane transporter activity"/>
    <property type="evidence" value="ECO:0007669"/>
    <property type="project" value="InterPro"/>
</dbReference>
<comment type="subcellular location">
    <subcellularLocation>
        <location evidence="1">Membrane</location>
        <topology evidence="1">Multi-pass membrane protein</topology>
    </subcellularLocation>
</comment>
<dbReference type="GO" id="GO:0017004">
    <property type="term" value="P:cytochrome complex assembly"/>
    <property type="evidence" value="ECO:0007669"/>
    <property type="project" value="UniProtKB-KW"/>
</dbReference>
<keyword evidence="7 8" id="KW-0472">Membrane</keyword>
<dbReference type="PANTHER" id="PTHR30070">
    <property type="entry name" value="HEME EXPORTER PROTEIN B"/>
    <property type="match status" value="1"/>
</dbReference>
<keyword evidence="3" id="KW-0813">Transport</keyword>